<comment type="caution">
    <text evidence="17">The sequence shown here is derived from an EMBL/GenBank/DDBJ whole genome shotgun (WGS) entry which is preliminary data.</text>
</comment>
<dbReference type="InterPro" id="IPR020568">
    <property type="entry name" value="Ribosomal_Su5_D2-typ_SF"/>
</dbReference>
<evidence type="ECO:0000256" key="11">
    <source>
        <dbReference type="ARBA" id="ARBA00049375"/>
    </source>
</evidence>
<evidence type="ECO:0000256" key="7">
    <source>
        <dbReference type="ARBA" id="ARBA00022697"/>
    </source>
</evidence>
<dbReference type="PIRSF" id="PIRSF000676">
    <property type="entry name" value="Homoser_kin"/>
    <property type="match status" value="1"/>
</dbReference>
<evidence type="ECO:0000256" key="8">
    <source>
        <dbReference type="ARBA" id="ARBA00022741"/>
    </source>
</evidence>
<feature type="binding site" evidence="13">
    <location>
        <begin position="83"/>
        <end position="93"/>
    </location>
    <ligand>
        <name>ATP</name>
        <dbReference type="ChEBI" id="CHEBI:30616"/>
    </ligand>
</feature>
<dbReference type="RefSeq" id="WP_021661523.1">
    <property type="nucleotide sequence ID" value="NZ_FQVY01000001.1"/>
</dbReference>
<evidence type="ECO:0000256" key="10">
    <source>
        <dbReference type="ARBA" id="ARBA00022840"/>
    </source>
</evidence>
<dbReference type="SUPFAM" id="SSF54211">
    <property type="entry name" value="Ribosomal protein S5 domain 2-like"/>
    <property type="match status" value="1"/>
</dbReference>
<evidence type="ECO:0000256" key="12">
    <source>
        <dbReference type="ARBA" id="ARBA00049954"/>
    </source>
</evidence>
<dbReference type="Pfam" id="PF00288">
    <property type="entry name" value="GHMP_kinases_N"/>
    <property type="match status" value="1"/>
</dbReference>
<reference evidence="17" key="2">
    <citation type="submission" date="2016-11" db="EMBL/GenBank/DDBJ databases">
        <authorList>
            <person name="Varghese N."/>
            <person name="Submissions S."/>
        </authorList>
    </citation>
    <scope>NUCLEOTIDE SEQUENCE</scope>
    <source>
        <strain evidence="17">DSM 4029</strain>
    </source>
</reference>
<name>A0AAQ1MC61_9FIRM</name>
<proteinExistence type="inferred from homology"/>
<keyword evidence="6 13" id="KW-0808">Transferase</keyword>
<comment type="catalytic activity">
    <reaction evidence="11 13">
        <text>L-homoserine + ATP = O-phospho-L-homoserine + ADP + H(+)</text>
        <dbReference type="Rhea" id="RHEA:13985"/>
        <dbReference type="ChEBI" id="CHEBI:15378"/>
        <dbReference type="ChEBI" id="CHEBI:30616"/>
        <dbReference type="ChEBI" id="CHEBI:57476"/>
        <dbReference type="ChEBI" id="CHEBI:57590"/>
        <dbReference type="ChEBI" id="CHEBI:456216"/>
        <dbReference type="EC" id="2.7.1.39"/>
    </reaction>
</comment>
<feature type="domain" description="GHMP kinase C-terminal" evidence="15">
    <location>
        <begin position="201"/>
        <end position="262"/>
    </location>
</feature>
<evidence type="ECO:0000256" key="6">
    <source>
        <dbReference type="ARBA" id="ARBA00022679"/>
    </source>
</evidence>
<dbReference type="HAMAP" id="MF_00384">
    <property type="entry name" value="Homoser_kinase"/>
    <property type="match status" value="1"/>
</dbReference>
<evidence type="ECO:0000256" key="9">
    <source>
        <dbReference type="ARBA" id="ARBA00022777"/>
    </source>
</evidence>
<dbReference type="GO" id="GO:0004413">
    <property type="term" value="F:homoserine kinase activity"/>
    <property type="evidence" value="ECO:0007669"/>
    <property type="project" value="UniProtKB-UniRule"/>
</dbReference>
<dbReference type="EMBL" id="WWVX01000001">
    <property type="protein sequence ID" value="MZL68450.1"/>
    <property type="molecule type" value="Genomic_DNA"/>
</dbReference>
<dbReference type="PROSITE" id="PS00627">
    <property type="entry name" value="GHMP_KINASES_ATP"/>
    <property type="match status" value="1"/>
</dbReference>
<feature type="domain" description="GHMP kinase N-terminal" evidence="14">
    <location>
        <begin position="54"/>
        <end position="136"/>
    </location>
</feature>
<evidence type="ECO:0000256" key="4">
    <source>
        <dbReference type="ARBA" id="ARBA00017858"/>
    </source>
</evidence>
<dbReference type="InterPro" id="IPR000870">
    <property type="entry name" value="Homoserine_kinase"/>
</dbReference>
<evidence type="ECO:0000256" key="13">
    <source>
        <dbReference type="HAMAP-Rule" id="MF_00384"/>
    </source>
</evidence>
<evidence type="ECO:0000313" key="19">
    <source>
        <dbReference type="Proteomes" id="UP000474718"/>
    </source>
</evidence>
<dbReference type="InterPro" id="IPR006203">
    <property type="entry name" value="GHMP_knse_ATP-bd_CS"/>
</dbReference>
<evidence type="ECO:0000313" key="17">
    <source>
        <dbReference type="EMBL" id="SHF86074.1"/>
    </source>
</evidence>
<dbReference type="InterPro" id="IPR036554">
    <property type="entry name" value="GHMP_kinase_C_sf"/>
</dbReference>
<dbReference type="Proteomes" id="UP000184089">
    <property type="component" value="Unassembled WGS sequence"/>
</dbReference>
<evidence type="ECO:0000259" key="14">
    <source>
        <dbReference type="Pfam" id="PF00288"/>
    </source>
</evidence>
<comment type="function">
    <text evidence="12 13">Catalyzes the ATP-dependent phosphorylation of L-homoserine to L-homoserine phosphate.</text>
</comment>
<dbReference type="Proteomes" id="UP000474718">
    <property type="component" value="Unassembled WGS sequence"/>
</dbReference>
<evidence type="ECO:0000256" key="2">
    <source>
        <dbReference type="ARBA" id="ARBA00007370"/>
    </source>
</evidence>
<dbReference type="NCBIfam" id="TIGR00191">
    <property type="entry name" value="thrB"/>
    <property type="match status" value="1"/>
</dbReference>
<dbReference type="GO" id="GO:0005524">
    <property type="term" value="F:ATP binding"/>
    <property type="evidence" value="ECO:0007669"/>
    <property type="project" value="UniProtKB-UniRule"/>
</dbReference>
<keyword evidence="8 13" id="KW-0547">Nucleotide-binding</keyword>
<reference evidence="18" key="1">
    <citation type="submission" date="2016-11" db="EMBL/GenBank/DDBJ databases">
        <authorList>
            <person name="Jaros S."/>
            <person name="Januszkiewicz K."/>
            <person name="Wedrychowicz H."/>
        </authorList>
    </citation>
    <scope>NUCLEOTIDE SEQUENCE [LARGE SCALE GENOMIC DNA]</scope>
    <source>
        <strain evidence="18">DSM 4029</strain>
    </source>
</reference>
<dbReference type="SUPFAM" id="SSF55060">
    <property type="entry name" value="GHMP Kinase, C-terminal domain"/>
    <property type="match status" value="1"/>
</dbReference>
<keyword evidence="19" id="KW-1185">Reference proteome</keyword>
<keyword evidence="5 13" id="KW-0028">Amino-acid biosynthesis</keyword>
<dbReference type="EC" id="2.7.1.39" evidence="3 13"/>
<comment type="pathway">
    <text evidence="1 13">Amino-acid biosynthesis; L-threonine biosynthesis; L-threonine from L-aspartate: step 4/5.</text>
</comment>
<dbReference type="PANTHER" id="PTHR20861">
    <property type="entry name" value="HOMOSERINE/4-DIPHOSPHOCYTIDYL-2-C-METHYL-D-ERYTHRITOL KINASE"/>
    <property type="match status" value="1"/>
</dbReference>
<keyword evidence="10 13" id="KW-0067">ATP-binding</keyword>
<evidence type="ECO:0000259" key="15">
    <source>
        <dbReference type="Pfam" id="PF08544"/>
    </source>
</evidence>
<dbReference type="EMBL" id="FQVY01000001">
    <property type="protein sequence ID" value="SHF86074.1"/>
    <property type="molecule type" value="Genomic_DNA"/>
</dbReference>
<evidence type="ECO:0000313" key="18">
    <source>
        <dbReference type="Proteomes" id="UP000184089"/>
    </source>
</evidence>
<dbReference type="Pfam" id="PF08544">
    <property type="entry name" value="GHMP_kinases_C"/>
    <property type="match status" value="1"/>
</dbReference>
<dbReference type="InterPro" id="IPR014721">
    <property type="entry name" value="Ribsml_uS5_D2-typ_fold_subgr"/>
</dbReference>
<protein>
    <recommendedName>
        <fullName evidence="4 13">Homoserine kinase</fullName>
        <shortName evidence="13">HK</shortName>
        <shortName evidence="13">HSK</shortName>
        <ecNumber evidence="3 13">2.7.1.39</ecNumber>
    </recommendedName>
</protein>
<comment type="subcellular location">
    <subcellularLocation>
        <location evidence="13">Cytoplasm</location>
    </subcellularLocation>
</comment>
<sequence>MIHITVPATSANIGAGFDSLGLALNLQNEIYMEEWDGPAISSRDGRPVPTGEDNLIYRTAKALYQRVGRPFRGLRIEQVNNIPMTRGLGSSSACIVGGLLGANTLLGEPLTRDELVDMAAHLEGHPDNSTPAILGGFVSAVLEEEHVYYVKKELDEGMHFAAFIPNFSLSTEVARAALPPQVSHKDAVYNLSRAALMATSICTGKLENIRVAAGDRLHQPYRLGLIEGGQRVFDIAYECGALAVFVSGAGPTILALVDAQNAAFGDRAAALLQAQRETRTFELVKLRPDNRGATVRVCE</sequence>
<accession>A0AAQ1MC61</accession>
<evidence type="ECO:0000256" key="3">
    <source>
        <dbReference type="ARBA" id="ARBA00012078"/>
    </source>
</evidence>
<evidence type="ECO:0000256" key="1">
    <source>
        <dbReference type="ARBA" id="ARBA00005015"/>
    </source>
</evidence>
<reference evidence="16 19" key="3">
    <citation type="journal article" date="2019" name="Nat. Med.">
        <title>A library of human gut bacterial isolates paired with longitudinal multiomics data enables mechanistic microbiome research.</title>
        <authorList>
            <person name="Poyet M."/>
            <person name="Groussin M."/>
            <person name="Gibbons S.M."/>
            <person name="Avila-Pacheco J."/>
            <person name="Jiang X."/>
            <person name="Kearney S.M."/>
            <person name="Perrotta A.R."/>
            <person name="Berdy B."/>
            <person name="Zhao S."/>
            <person name="Lieberman T.D."/>
            <person name="Swanson P.K."/>
            <person name="Smith M."/>
            <person name="Roesemann S."/>
            <person name="Alexander J.E."/>
            <person name="Rich S.A."/>
            <person name="Livny J."/>
            <person name="Vlamakis H."/>
            <person name="Clish C."/>
            <person name="Bullock K."/>
            <person name="Deik A."/>
            <person name="Scott J."/>
            <person name="Pierce K.A."/>
            <person name="Xavier R.J."/>
            <person name="Alm E.J."/>
        </authorList>
    </citation>
    <scope>NUCLEOTIDE SEQUENCE [LARGE SCALE GENOMIC DNA]</scope>
    <source>
        <strain evidence="16 19">BIOML-A2</strain>
    </source>
</reference>
<dbReference type="InterPro" id="IPR013750">
    <property type="entry name" value="GHMP_kinase_C_dom"/>
</dbReference>
<evidence type="ECO:0000256" key="5">
    <source>
        <dbReference type="ARBA" id="ARBA00022605"/>
    </source>
</evidence>
<gene>
    <name evidence="13" type="primary">thrB</name>
    <name evidence="16" type="ORF">GT747_01495</name>
    <name evidence="17" type="ORF">SAMN05444424_0951</name>
</gene>
<dbReference type="PANTHER" id="PTHR20861:SF1">
    <property type="entry name" value="HOMOSERINE KINASE"/>
    <property type="match status" value="1"/>
</dbReference>
<keyword evidence="13" id="KW-0963">Cytoplasm</keyword>
<dbReference type="PRINTS" id="PR00958">
    <property type="entry name" value="HOMSERKINASE"/>
</dbReference>
<dbReference type="GO" id="GO:0005737">
    <property type="term" value="C:cytoplasm"/>
    <property type="evidence" value="ECO:0007669"/>
    <property type="project" value="UniProtKB-SubCell"/>
</dbReference>
<organism evidence="17 18">
    <name type="scientific">Bittarella massiliensis</name>
    <name type="common">ex Durand et al. 2017</name>
    <dbReference type="NCBI Taxonomy" id="1720313"/>
    <lineage>
        <taxon>Bacteria</taxon>
        <taxon>Bacillati</taxon>
        <taxon>Bacillota</taxon>
        <taxon>Clostridia</taxon>
        <taxon>Eubacteriales</taxon>
        <taxon>Oscillospiraceae</taxon>
        <taxon>Bittarella (ex Durand et al. 2017)</taxon>
    </lineage>
</organism>
<keyword evidence="7 13" id="KW-0791">Threonine biosynthesis</keyword>
<comment type="similarity">
    <text evidence="2 13">Belongs to the GHMP kinase family. Homoserine kinase subfamily.</text>
</comment>
<dbReference type="AlphaFoldDB" id="A0AAQ1MC61"/>
<evidence type="ECO:0000313" key="16">
    <source>
        <dbReference type="EMBL" id="MZL68450.1"/>
    </source>
</evidence>
<dbReference type="GO" id="GO:0009088">
    <property type="term" value="P:threonine biosynthetic process"/>
    <property type="evidence" value="ECO:0007669"/>
    <property type="project" value="UniProtKB-UniRule"/>
</dbReference>
<dbReference type="Gene3D" id="3.30.230.10">
    <property type="match status" value="1"/>
</dbReference>
<dbReference type="Gene3D" id="3.30.70.890">
    <property type="entry name" value="GHMP kinase, C-terminal domain"/>
    <property type="match status" value="1"/>
</dbReference>
<dbReference type="InterPro" id="IPR006204">
    <property type="entry name" value="GHMP_kinase_N_dom"/>
</dbReference>
<keyword evidence="9 13" id="KW-0418">Kinase</keyword>